<keyword evidence="2" id="KW-1185">Reference proteome</keyword>
<proteinExistence type="predicted"/>
<accession>A0AC61RUV2</accession>
<dbReference type="EMBL" id="SRYA01000028">
    <property type="protein sequence ID" value="TGY95510.1"/>
    <property type="molecule type" value="Genomic_DNA"/>
</dbReference>
<evidence type="ECO:0000313" key="1">
    <source>
        <dbReference type="EMBL" id="TGY95510.1"/>
    </source>
</evidence>
<comment type="caution">
    <text evidence="1">The sequence shown here is derived from an EMBL/GenBank/DDBJ whole genome shotgun (WGS) entry which is preliminary data.</text>
</comment>
<reference evidence="1" key="1">
    <citation type="submission" date="2019-04" db="EMBL/GenBank/DDBJ databases">
        <title>Microbes associate with the intestines of laboratory mice.</title>
        <authorList>
            <person name="Navarre W."/>
            <person name="Wong E."/>
            <person name="Huang K."/>
            <person name="Tropini C."/>
            <person name="Ng K."/>
            <person name="Yu B."/>
        </authorList>
    </citation>
    <scope>NUCLEOTIDE SEQUENCE</scope>
    <source>
        <strain evidence="1">NM01_1-7b</strain>
    </source>
</reference>
<protein>
    <submittedName>
        <fullName evidence="1">Sporulation integral membrane protein YtvI</fullName>
    </submittedName>
</protein>
<name>A0AC61RUV2_9FIRM</name>
<dbReference type="Proteomes" id="UP000304953">
    <property type="component" value="Unassembled WGS sequence"/>
</dbReference>
<sequence>MRTDRFFRHKKQKTPHTDFMNREAKESMQRIGRILGITIAVYISIRWLFPLVIPFLAAFLLAKLLNPIVEKLENKLKLKRSIWSSILVGLLLLLLGLAIFFFLKTLIEQMKNVIDNLELYKRQAGEFWEECCCQIENITGIEAKVIQDGVQKQIPEMMKQMKTNAFPTVMSGTIVYAKNMFVFLGVCFVVVISTILILKDYKKMRETLERHPIGNMALKICRRTYEAGGAYIKSQIIIMVIITIICVAGLFFSGNEYALLTGCGIGICDAMPFLGTGTIFVPWAVIELIQGRYMLAAIYTIIYTICSLMREILEPKLLGNKLGMHPLAVIVSMYVGLKIYGLWGFALGPLSYILIKEIYYETLLDNQEELS</sequence>
<gene>
    <name evidence="1" type="primary">ytvI</name>
    <name evidence="1" type="ORF">E5329_14570</name>
</gene>
<organism evidence="1 2">
    <name type="scientific">Petralouisia muris</name>
    <dbReference type="NCBI Taxonomy" id="3032872"/>
    <lineage>
        <taxon>Bacteria</taxon>
        <taxon>Bacillati</taxon>
        <taxon>Bacillota</taxon>
        <taxon>Clostridia</taxon>
        <taxon>Lachnospirales</taxon>
        <taxon>Lachnospiraceae</taxon>
        <taxon>Petralouisia</taxon>
    </lineage>
</organism>
<evidence type="ECO:0000313" key="2">
    <source>
        <dbReference type="Proteomes" id="UP000304953"/>
    </source>
</evidence>